<feature type="region of interest" description="Disordered" evidence="1">
    <location>
        <begin position="1"/>
        <end position="44"/>
    </location>
</feature>
<sequence>MTSNNSKGNNQQEEHIYEEQPYYSNERSMLSRQSIVGPYQRTSE</sequence>
<evidence type="ECO:0000313" key="3">
    <source>
        <dbReference type="Proteomes" id="UP000663877"/>
    </source>
</evidence>
<gene>
    <name evidence="2" type="ORF">BJG266_LOCUS31362</name>
</gene>
<evidence type="ECO:0000313" key="2">
    <source>
        <dbReference type="EMBL" id="CAF1284005.1"/>
    </source>
</evidence>
<dbReference type="Proteomes" id="UP000663877">
    <property type="component" value="Unassembled WGS sequence"/>
</dbReference>
<name>A0A815CS68_9BILA</name>
<feature type="compositionally biased region" description="Polar residues" evidence="1">
    <location>
        <begin position="22"/>
        <end position="44"/>
    </location>
</feature>
<feature type="non-terminal residue" evidence="2">
    <location>
        <position position="44"/>
    </location>
</feature>
<dbReference type="EMBL" id="CAJNOI010000458">
    <property type="protein sequence ID" value="CAF1284005.1"/>
    <property type="molecule type" value="Genomic_DNA"/>
</dbReference>
<reference evidence="2" key="1">
    <citation type="submission" date="2021-02" db="EMBL/GenBank/DDBJ databases">
        <authorList>
            <person name="Nowell W R."/>
        </authorList>
    </citation>
    <scope>NUCLEOTIDE SEQUENCE</scope>
</reference>
<feature type="compositionally biased region" description="Polar residues" evidence="1">
    <location>
        <begin position="1"/>
        <end position="11"/>
    </location>
</feature>
<dbReference type="AlphaFoldDB" id="A0A815CS68"/>
<protein>
    <submittedName>
        <fullName evidence="2">Uncharacterized protein</fullName>
    </submittedName>
</protein>
<proteinExistence type="predicted"/>
<evidence type="ECO:0000256" key="1">
    <source>
        <dbReference type="SAM" id="MobiDB-lite"/>
    </source>
</evidence>
<comment type="caution">
    <text evidence="2">The sequence shown here is derived from an EMBL/GenBank/DDBJ whole genome shotgun (WGS) entry which is preliminary data.</text>
</comment>
<accession>A0A815CS68</accession>
<organism evidence="2 3">
    <name type="scientific">Adineta steineri</name>
    <dbReference type="NCBI Taxonomy" id="433720"/>
    <lineage>
        <taxon>Eukaryota</taxon>
        <taxon>Metazoa</taxon>
        <taxon>Spiralia</taxon>
        <taxon>Gnathifera</taxon>
        <taxon>Rotifera</taxon>
        <taxon>Eurotatoria</taxon>
        <taxon>Bdelloidea</taxon>
        <taxon>Adinetida</taxon>
        <taxon>Adinetidae</taxon>
        <taxon>Adineta</taxon>
    </lineage>
</organism>